<dbReference type="AlphaFoldDB" id="A0A7S4QXC7"/>
<name>A0A7S4QXC7_9STRA</name>
<feature type="signal peptide" evidence="1">
    <location>
        <begin position="1"/>
        <end position="28"/>
    </location>
</feature>
<sequence length="184" mass="21046">MLSSQSTTITVNLLLLLFLCIQTYIASGQQHHPRQLRKRQKDDGKRKFHLQQNGLIKDVMNDLHLNAKKIQSPSSSAKDIPPLEDTSEFATLSMTVYDYHIQGLTSCSDSIALPKNVTCQYYEHNEKEGTEVCASWILLHSSDYFSSRVRNVLMEKTNSVLHNDYILFFLKTAFSRPMSVLLSF</sequence>
<reference evidence="2" key="1">
    <citation type="submission" date="2021-01" db="EMBL/GenBank/DDBJ databases">
        <authorList>
            <person name="Corre E."/>
            <person name="Pelletier E."/>
            <person name="Niang G."/>
            <person name="Scheremetjew M."/>
            <person name="Finn R."/>
            <person name="Kale V."/>
            <person name="Holt S."/>
            <person name="Cochrane G."/>
            <person name="Meng A."/>
            <person name="Brown T."/>
            <person name="Cohen L."/>
        </authorList>
    </citation>
    <scope>NUCLEOTIDE SEQUENCE</scope>
    <source>
        <strain evidence="2">GSO104</strain>
    </source>
</reference>
<organism evidence="2">
    <name type="scientific">Ditylum brightwellii</name>
    <dbReference type="NCBI Taxonomy" id="49249"/>
    <lineage>
        <taxon>Eukaryota</taxon>
        <taxon>Sar</taxon>
        <taxon>Stramenopiles</taxon>
        <taxon>Ochrophyta</taxon>
        <taxon>Bacillariophyta</taxon>
        <taxon>Mediophyceae</taxon>
        <taxon>Lithodesmiophycidae</taxon>
        <taxon>Lithodesmiales</taxon>
        <taxon>Lithodesmiaceae</taxon>
        <taxon>Ditylum</taxon>
    </lineage>
</organism>
<keyword evidence="1" id="KW-0732">Signal</keyword>
<proteinExistence type="predicted"/>
<dbReference type="EMBL" id="HBNS01011712">
    <property type="protein sequence ID" value="CAE4596879.1"/>
    <property type="molecule type" value="Transcribed_RNA"/>
</dbReference>
<feature type="chain" id="PRO_5030608607" evidence="1">
    <location>
        <begin position="29"/>
        <end position="184"/>
    </location>
</feature>
<evidence type="ECO:0000313" key="2">
    <source>
        <dbReference type="EMBL" id="CAE4596879.1"/>
    </source>
</evidence>
<protein>
    <submittedName>
        <fullName evidence="2">Uncharacterized protein</fullName>
    </submittedName>
</protein>
<gene>
    <name evidence="2" type="ORF">DBRI00130_LOCUS9474</name>
</gene>
<evidence type="ECO:0000256" key="1">
    <source>
        <dbReference type="SAM" id="SignalP"/>
    </source>
</evidence>
<accession>A0A7S4QXC7</accession>